<evidence type="ECO:0000259" key="7">
    <source>
        <dbReference type="PROSITE" id="PS50994"/>
    </source>
</evidence>
<dbReference type="SUPFAM" id="SSF53098">
    <property type="entry name" value="Ribonuclease H-like"/>
    <property type="match status" value="1"/>
</dbReference>
<gene>
    <name evidence="8" type="primary">Ervk10</name>
    <name evidence="8" type="ORF">CHUBUR_R15686</name>
</gene>
<dbReference type="InterPro" id="IPR001584">
    <property type="entry name" value="Integrase_cat-core"/>
</dbReference>
<keyword evidence="5" id="KW-0378">Hydrolase</keyword>
<dbReference type="Proteomes" id="UP000541181">
    <property type="component" value="Unassembled WGS sequence"/>
</dbReference>
<dbReference type="PANTHER" id="PTHR41694">
    <property type="entry name" value="ENDOGENOUS RETROVIRUS GROUP K MEMBER POL PROTEIN"/>
    <property type="match status" value="1"/>
</dbReference>
<feature type="non-terminal residue" evidence="8">
    <location>
        <position position="1"/>
    </location>
</feature>
<dbReference type="PANTHER" id="PTHR41694:SF3">
    <property type="entry name" value="RNA-DIRECTED DNA POLYMERASE-RELATED"/>
    <property type="match status" value="1"/>
</dbReference>
<dbReference type="GO" id="GO:0015074">
    <property type="term" value="P:DNA integration"/>
    <property type="evidence" value="ECO:0007669"/>
    <property type="project" value="InterPro"/>
</dbReference>
<protein>
    <submittedName>
        <fullName evidence="8">POK10 protein</fullName>
    </submittedName>
</protein>
<keyword evidence="9" id="KW-1185">Reference proteome</keyword>
<evidence type="ECO:0000256" key="4">
    <source>
        <dbReference type="ARBA" id="ARBA00022759"/>
    </source>
</evidence>
<evidence type="ECO:0000313" key="9">
    <source>
        <dbReference type="Proteomes" id="UP000541181"/>
    </source>
</evidence>
<keyword evidence="1" id="KW-0808">Transferase</keyword>
<keyword evidence="2" id="KW-0548">Nucleotidyltransferase</keyword>
<dbReference type="InterPro" id="IPR036397">
    <property type="entry name" value="RNaseH_sf"/>
</dbReference>
<dbReference type="GO" id="GO:0004519">
    <property type="term" value="F:endonuclease activity"/>
    <property type="evidence" value="ECO:0007669"/>
    <property type="project" value="UniProtKB-KW"/>
</dbReference>
<feature type="non-terminal residue" evidence="8">
    <location>
        <position position="64"/>
    </location>
</feature>
<sequence length="64" mass="7133">RHVIRHMHSAIAALGLPLELKTDNGPAYVSHKFNTFCTQWGIRHHTSIPHSPTGQTIVERAHGT</sequence>
<evidence type="ECO:0000313" key="8">
    <source>
        <dbReference type="EMBL" id="NWS64595.1"/>
    </source>
</evidence>
<evidence type="ECO:0000256" key="1">
    <source>
        <dbReference type="ARBA" id="ARBA00022679"/>
    </source>
</evidence>
<reference evidence="8 9" key="1">
    <citation type="submission" date="2019-09" db="EMBL/GenBank/DDBJ databases">
        <title>Bird 10,000 Genomes (B10K) Project - Family phase.</title>
        <authorList>
            <person name="Zhang G."/>
        </authorList>
    </citation>
    <scope>NUCLEOTIDE SEQUENCE [LARGE SCALE GENOMIC DNA]</scope>
    <source>
        <strain evidence="8">B10K-CU-031-22</strain>
    </source>
</reference>
<accession>A0A7K5H5J1</accession>
<organism evidence="8 9">
    <name type="scientific">Chunga burmeisteri</name>
    <name type="common">Black-legged seriema</name>
    <dbReference type="NCBI Taxonomy" id="1352770"/>
    <lineage>
        <taxon>Eukaryota</taxon>
        <taxon>Metazoa</taxon>
        <taxon>Chordata</taxon>
        <taxon>Craniata</taxon>
        <taxon>Vertebrata</taxon>
        <taxon>Euteleostomi</taxon>
        <taxon>Archelosauria</taxon>
        <taxon>Archosauria</taxon>
        <taxon>Dinosauria</taxon>
        <taxon>Saurischia</taxon>
        <taxon>Theropoda</taxon>
        <taxon>Coelurosauria</taxon>
        <taxon>Aves</taxon>
        <taxon>Neognathae</taxon>
        <taxon>Neoaves</taxon>
        <taxon>Telluraves</taxon>
        <taxon>Australaves</taxon>
        <taxon>Cariamiformes</taxon>
        <taxon>Cariamidae</taxon>
        <taxon>Chunga</taxon>
    </lineage>
</organism>
<keyword evidence="3" id="KW-0540">Nuclease</keyword>
<comment type="caution">
    <text evidence="8">The sequence shown here is derived from an EMBL/GenBank/DDBJ whole genome shotgun (WGS) entry which is preliminary data.</text>
</comment>
<proteinExistence type="predicted"/>
<dbReference type="AlphaFoldDB" id="A0A7K5H5J1"/>
<name>A0A7K5H5J1_9AVES</name>
<evidence type="ECO:0000256" key="5">
    <source>
        <dbReference type="ARBA" id="ARBA00022801"/>
    </source>
</evidence>
<evidence type="ECO:0000256" key="6">
    <source>
        <dbReference type="ARBA" id="ARBA00022918"/>
    </source>
</evidence>
<dbReference type="Pfam" id="PF00665">
    <property type="entry name" value="rve"/>
    <property type="match status" value="1"/>
</dbReference>
<dbReference type="PROSITE" id="PS50994">
    <property type="entry name" value="INTEGRASE"/>
    <property type="match status" value="1"/>
</dbReference>
<keyword evidence="6" id="KW-0695">RNA-directed DNA polymerase</keyword>
<dbReference type="EMBL" id="VZRC01001551">
    <property type="protein sequence ID" value="NWS64595.1"/>
    <property type="molecule type" value="Genomic_DNA"/>
</dbReference>
<dbReference type="GO" id="GO:0016787">
    <property type="term" value="F:hydrolase activity"/>
    <property type="evidence" value="ECO:0007669"/>
    <property type="project" value="UniProtKB-KW"/>
</dbReference>
<dbReference type="GO" id="GO:0035613">
    <property type="term" value="F:RNA stem-loop binding"/>
    <property type="evidence" value="ECO:0007669"/>
    <property type="project" value="TreeGrafter"/>
</dbReference>
<keyword evidence="4" id="KW-0255">Endonuclease</keyword>
<evidence type="ECO:0000256" key="2">
    <source>
        <dbReference type="ARBA" id="ARBA00022695"/>
    </source>
</evidence>
<evidence type="ECO:0000256" key="3">
    <source>
        <dbReference type="ARBA" id="ARBA00022722"/>
    </source>
</evidence>
<dbReference type="Gene3D" id="3.30.420.10">
    <property type="entry name" value="Ribonuclease H-like superfamily/Ribonuclease H"/>
    <property type="match status" value="1"/>
</dbReference>
<dbReference type="InterPro" id="IPR012337">
    <property type="entry name" value="RNaseH-like_sf"/>
</dbReference>
<dbReference type="OrthoDB" id="9359997at2759"/>
<dbReference type="GO" id="GO:0003964">
    <property type="term" value="F:RNA-directed DNA polymerase activity"/>
    <property type="evidence" value="ECO:0007669"/>
    <property type="project" value="UniProtKB-KW"/>
</dbReference>
<feature type="domain" description="Integrase catalytic" evidence="7">
    <location>
        <begin position="1"/>
        <end position="64"/>
    </location>
</feature>